<dbReference type="Proteomes" id="UP001050691">
    <property type="component" value="Unassembled WGS sequence"/>
</dbReference>
<organism evidence="2 3">
    <name type="scientific">Clathrus columnatus</name>
    <dbReference type="NCBI Taxonomy" id="1419009"/>
    <lineage>
        <taxon>Eukaryota</taxon>
        <taxon>Fungi</taxon>
        <taxon>Dikarya</taxon>
        <taxon>Basidiomycota</taxon>
        <taxon>Agaricomycotina</taxon>
        <taxon>Agaricomycetes</taxon>
        <taxon>Phallomycetidae</taxon>
        <taxon>Phallales</taxon>
        <taxon>Clathraceae</taxon>
        <taxon>Clathrus</taxon>
    </lineage>
</organism>
<comment type="caution">
    <text evidence="2">The sequence shown here is derived from an EMBL/GenBank/DDBJ whole genome shotgun (WGS) entry which is preliminary data.</text>
</comment>
<accession>A0AAV5AL51</accession>
<gene>
    <name evidence="2" type="ORF">Clacol_007677</name>
</gene>
<protein>
    <submittedName>
        <fullName evidence="2">Uncharacterized protein</fullName>
    </submittedName>
</protein>
<evidence type="ECO:0000313" key="3">
    <source>
        <dbReference type="Proteomes" id="UP001050691"/>
    </source>
</evidence>
<dbReference type="AlphaFoldDB" id="A0AAV5AL51"/>
<evidence type="ECO:0000256" key="1">
    <source>
        <dbReference type="SAM" id="MobiDB-lite"/>
    </source>
</evidence>
<sequence>MGPCIVLACQLARARPDSVIVTIPVAGEFQTMVDKEIDRCLSSEEKDLKQNFHVINLGGKGRDAVKLVPIILGGFESFYSSLHALAPIKCATGHVHNFERAPDVVVADVVMLDGLHTIRKLSQHNVPILSLHPASLGPAMRLIGPEDLGGIGFIEPKAKELAEKTGKLYDEAELEVKHDTRGISQTTETALEGDFIEDANSNA</sequence>
<dbReference type="EMBL" id="BPWL01000008">
    <property type="protein sequence ID" value="GJJ13423.1"/>
    <property type="molecule type" value="Genomic_DNA"/>
</dbReference>
<keyword evidence="3" id="KW-1185">Reference proteome</keyword>
<name>A0AAV5AL51_9AGAM</name>
<proteinExistence type="predicted"/>
<reference evidence="2" key="1">
    <citation type="submission" date="2021-10" db="EMBL/GenBank/DDBJ databases">
        <title>De novo Genome Assembly of Clathrus columnatus (Basidiomycota, Fungi) Using Illumina and Nanopore Sequence Data.</title>
        <authorList>
            <person name="Ogiso-Tanaka E."/>
            <person name="Itagaki H."/>
            <person name="Hosoya T."/>
            <person name="Hosaka K."/>
        </authorList>
    </citation>
    <scope>NUCLEOTIDE SEQUENCE</scope>
    <source>
        <strain evidence="2">MO-923</strain>
    </source>
</reference>
<evidence type="ECO:0000313" key="2">
    <source>
        <dbReference type="EMBL" id="GJJ13423.1"/>
    </source>
</evidence>
<feature type="region of interest" description="Disordered" evidence="1">
    <location>
        <begin position="179"/>
        <end position="203"/>
    </location>
</feature>